<feature type="compositionally biased region" description="Pro residues" evidence="1">
    <location>
        <begin position="68"/>
        <end position="78"/>
    </location>
</feature>
<keyword evidence="3" id="KW-1185">Reference proteome</keyword>
<reference evidence="2 3" key="1">
    <citation type="submission" date="2018-04" db="EMBL/GenBank/DDBJ databases">
        <title>WGS assembly of Panicum hallii var. hallii HAL2.</title>
        <authorList>
            <person name="Lovell J."/>
            <person name="Jenkins J."/>
            <person name="Lowry D."/>
            <person name="Mamidi S."/>
            <person name="Sreedasyam A."/>
            <person name="Weng X."/>
            <person name="Barry K."/>
            <person name="Bonette J."/>
            <person name="Campitelli B."/>
            <person name="Daum C."/>
            <person name="Gordon S."/>
            <person name="Gould B."/>
            <person name="Lipzen A."/>
            <person name="MacQueen A."/>
            <person name="Palacio-Mejia J."/>
            <person name="Plott C."/>
            <person name="Shakirov E."/>
            <person name="Shu S."/>
            <person name="Yoshinaga Y."/>
            <person name="Zane M."/>
            <person name="Rokhsar D."/>
            <person name="Grimwood J."/>
            <person name="Schmutz J."/>
            <person name="Juenger T."/>
        </authorList>
    </citation>
    <scope>NUCLEOTIDE SEQUENCE [LARGE SCALE GENOMIC DNA]</scope>
    <source>
        <strain evidence="3">cv. HAL2</strain>
    </source>
</reference>
<feature type="compositionally biased region" description="Basic and acidic residues" evidence="1">
    <location>
        <begin position="27"/>
        <end position="41"/>
    </location>
</feature>
<feature type="region of interest" description="Disordered" evidence="1">
    <location>
        <begin position="1"/>
        <end position="193"/>
    </location>
</feature>
<protein>
    <submittedName>
        <fullName evidence="2">Uncharacterized protein</fullName>
    </submittedName>
</protein>
<name>A0A2T7D660_9POAL</name>
<accession>A0A2T7D660</accession>
<feature type="compositionally biased region" description="Low complexity" evidence="1">
    <location>
        <begin position="131"/>
        <end position="143"/>
    </location>
</feature>
<dbReference type="EMBL" id="CM009754">
    <property type="protein sequence ID" value="PUZ51075.1"/>
    <property type="molecule type" value="Genomic_DNA"/>
</dbReference>
<proteinExistence type="predicted"/>
<dbReference type="Proteomes" id="UP000244336">
    <property type="component" value="Chromosome 6"/>
</dbReference>
<evidence type="ECO:0000313" key="2">
    <source>
        <dbReference type="EMBL" id="PUZ51075.1"/>
    </source>
</evidence>
<gene>
    <name evidence="2" type="ORF">GQ55_6G144100</name>
</gene>
<evidence type="ECO:0000313" key="3">
    <source>
        <dbReference type="Proteomes" id="UP000244336"/>
    </source>
</evidence>
<sequence>MSLAPAARAGGRRCPSRLPLAARACGRRAEEAGTSSEKVKDCSPPSKKRGEPSPAARAGGRHSAAVPPARPPSVPPSPTQVAAAAPPGSRLPRTQVVAVVSPTAARAGGRHNAFARRPRSDGDGDGEVSKPTGGTSTPTTAAARKAQPPTGCSGGPELPPPHANRRRRRLLTWIRDDSSTQEPGQAVPLPQPTTSKIESMSFEAAGHGSNFLYSETERLG</sequence>
<evidence type="ECO:0000256" key="1">
    <source>
        <dbReference type="SAM" id="MobiDB-lite"/>
    </source>
</evidence>
<dbReference type="Gramene" id="PUZ51075">
    <property type="protein sequence ID" value="PUZ51075"/>
    <property type="gene ID" value="GQ55_6G144100"/>
</dbReference>
<dbReference type="AlphaFoldDB" id="A0A2T7D660"/>
<organism evidence="2 3">
    <name type="scientific">Panicum hallii var. hallii</name>
    <dbReference type="NCBI Taxonomy" id="1504633"/>
    <lineage>
        <taxon>Eukaryota</taxon>
        <taxon>Viridiplantae</taxon>
        <taxon>Streptophyta</taxon>
        <taxon>Embryophyta</taxon>
        <taxon>Tracheophyta</taxon>
        <taxon>Spermatophyta</taxon>
        <taxon>Magnoliopsida</taxon>
        <taxon>Liliopsida</taxon>
        <taxon>Poales</taxon>
        <taxon>Poaceae</taxon>
        <taxon>PACMAD clade</taxon>
        <taxon>Panicoideae</taxon>
        <taxon>Panicodae</taxon>
        <taxon>Paniceae</taxon>
        <taxon>Panicinae</taxon>
        <taxon>Panicum</taxon>
        <taxon>Panicum sect. Panicum</taxon>
    </lineage>
</organism>